<evidence type="ECO:0000256" key="1">
    <source>
        <dbReference type="SAM" id="Phobius"/>
    </source>
</evidence>
<organism evidence="3 4">
    <name type="scientific">Candidatus Ghiorseimicrobium undicola</name>
    <dbReference type="NCBI Taxonomy" id="1974746"/>
    <lineage>
        <taxon>Bacteria</taxon>
        <taxon>Pseudomonadati</taxon>
        <taxon>Candidatus Omnitrophota</taxon>
        <taxon>Candidatus Ghiorseimicrobium</taxon>
    </lineage>
</organism>
<feature type="transmembrane region" description="Helical" evidence="1">
    <location>
        <begin position="46"/>
        <end position="72"/>
    </location>
</feature>
<dbReference type="SUPFAM" id="SSF53448">
    <property type="entry name" value="Nucleotide-diphospho-sugar transferases"/>
    <property type="match status" value="1"/>
</dbReference>
<feature type="transmembrane region" description="Helical" evidence="1">
    <location>
        <begin position="469"/>
        <end position="489"/>
    </location>
</feature>
<proteinExistence type="predicted"/>
<keyword evidence="1" id="KW-0812">Transmembrane</keyword>
<sequence>MMDFIYSRHGIEGKEKRLERFLEMLPGVLSWAIITGMFALSILKPLIAAVFMIAFLFYWLLRIIYMNIFLILSYARLKIEKETDWMERAREIDELKPGQPVFCDLSKISGVKKKIAAIIHCRQLRNLKKSGLPAPLSRDIYHLVIIPVIRENIDIVEPGIEAIKNGVYPSGRFLIIIALEEAAPDTVKQDMNKIKDRYRNDFFDFLITVHPANQQGEARVKGANTTFAARRAEEYLIEKGIAFENVLVSCFDADTVANPDYFACLTYYYMISPNRLRLSYQPIPVYHNNMWDVPGFARILDIGTSFFQLIEATNPSKLVTFSSHSISFKVLQEVGYWPPDMISDDSAIFWKSLIHYEGVYQVRPIYTTVSMDIVTGPTLRKTFISIYRQKRRWAWGVENFPIVMRAFLKSKKIALRQKFSYVYKLLDSFISWATWSFLLSLGSWLPVFFASREFATSTVYYTAPRIRHIMFGLASVGIIICMIISLLLLPAKRIKYGFLIKIRHVFEWLLIPVVLLILSALPALDAQTRLMFGSYMEFRATEKYRKKPA</sequence>
<protein>
    <recommendedName>
        <fullName evidence="2">Glycosyltransferase 2-like domain-containing protein</fullName>
    </recommendedName>
</protein>
<feature type="transmembrane region" description="Helical" evidence="1">
    <location>
        <begin position="505"/>
        <end position="524"/>
    </location>
</feature>
<dbReference type="PANTHER" id="PTHR36851">
    <property type="entry name" value="UNNAMED PRODUCT"/>
    <property type="match status" value="1"/>
</dbReference>
<evidence type="ECO:0000259" key="2">
    <source>
        <dbReference type="Pfam" id="PF13632"/>
    </source>
</evidence>
<feature type="transmembrane region" description="Helical" evidence="1">
    <location>
        <begin position="425"/>
        <end position="449"/>
    </location>
</feature>
<dbReference type="Gene3D" id="3.90.550.10">
    <property type="entry name" value="Spore Coat Polysaccharide Biosynthesis Protein SpsA, Chain A"/>
    <property type="match status" value="1"/>
</dbReference>
<evidence type="ECO:0000313" key="3">
    <source>
        <dbReference type="EMBL" id="PIQ89687.1"/>
    </source>
</evidence>
<name>A0A2H0LZ73_9BACT</name>
<dbReference type="InterPro" id="IPR029044">
    <property type="entry name" value="Nucleotide-diphossugar_trans"/>
</dbReference>
<reference evidence="3 4" key="1">
    <citation type="submission" date="2017-09" db="EMBL/GenBank/DDBJ databases">
        <title>Depth-based differentiation of microbial function through sediment-hosted aquifers and enrichment of novel symbionts in the deep terrestrial subsurface.</title>
        <authorList>
            <person name="Probst A.J."/>
            <person name="Ladd B."/>
            <person name="Jarett J.K."/>
            <person name="Geller-Mcgrath D.E."/>
            <person name="Sieber C.M."/>
            <person name="Emerson J.B."/>
            <person name="Anantharaman K."/>
            <person name="Thomas B.C."/>
            <person name="Malmstrom R."/>
            <person name="Stieglmeier M."/>
            <person name="Klingl A."/>
            <person name="Woyke T."/>
            <person name="Ryan C.M."/>
            <person name="Banfield J.F."/>
        </authorList>
    </citation>
    <scope>NUCLEOTIDE SEQUENCE [LARGE SCALE GENOMIC DNA]</scope>
    <source>
        <strain evidence="3">CG11_big_fil_rev_8_21_14_0_20_42_13</strain>
    </source>
</reference>
<feature type="transmembrane region" description="Helical" evidence="1">
    <location>
        <begin position="21"/>
        <end position="40"/>
    </location>
</feature>
<dbReference type="PANTHER" id="PTHR36851:SF1">
    <property type="entry name" value="GLYCO_TRANS_2-LIKE DOMAIN-CONTAINING PROTEIN"/>
    <property type="match status" value="1"/>
</dbReference>
<comment type="caution">
    <text evidence="3">The sequence shown here is derived from an EMBL/GenBank/DDBJ whole genome shotgun (WGS) entry which is preliminary data.</text>
</comment>
<dbReference type="InterPro" id="IPR001173">
    <property type="entry name" value="Glyco_trans_2-like"/>
</dbReference>
<dbReference type="AlphaFoldDB" id="A0A2H0LZ73"/>
<keyword evidence="1" id="KW-1133">Transmembrane helix</keyword>
<gene>
    <name evidence="3" type="ORF">COV72_01875</name>
</gene>
<accession>A0A2H0LZ73</accession>
<feature type="domain" description="Glycosyltransferase 2-like" evidence="2">
    <location>
        <begin position="248"/>
        <end position="449"/>
    </location>
</feature>
<evidence type="ECO:0000313" key="4">
    <source>
        <dbReference type="Proteomes" id="UP000229641"/>
    </source>
</evidence>
<keyword evidence="1" id="KW-0472">Membrane</keyword>
<dbReference type="Pfam" id="PF13632">
    <property type="entry name" value="Glyco_trans_2_3"/>
    <property type="match status" value="1"/>
</dbReference>
<dbReference type="Proteomes" id="UP000229641">
    <property type="component" value="Unassembled WGS sequence"/>
</dbReference>
<dbReference type="EMBL" id="PCWA01000026">
    <property type="protein sequence ID" value="PIQ89687.1"/>
    <property type="molecule type" value="Genomic_DNA"/>
</dbReference>